<organism evidence="1 2">
    <name type="scientific">Penicillium italicum</name>
    <name type="common">Blue mold</name>
    <dbReference type="NCBI Taxonomy" id="40296"/>
    <lineage>
        <taxon>Eukaryota</taxon>
        <taxon>Fungi</taxon>
        <taxon>Dikarya</taxon>
        <taxon>Ascomycota</taxon>
        <taxon>Pezizomycotina</taxon>
        <taxon>Eurotiomycetes</taxon>
        <taxon>Eurotiomycetidae</taxon>
        <taxon>Eurotiales</taxon>
        <taxon>Aspergillaceae</taxon>
        <taxon>Penicillium</taxon>
    </lineage>
</organism>
<proteinExistence type="predicted"/>
<dbReference type="EMBL" id="JQGA01000717">
    <property type="protein sequence ID" value="KGO74069.1"/>
    <property type="molecule type" value="Genomic_DNA"/>
</dbReference>
<reference evidence="1 2" key="1">
    <citation type="journal article" date="2015" name="Mol. Plant Microbe Interact.">
        <title>Genome, transcriptome, and functional analyses of Penicillium expansum provide new insights into secondary metabolism and pathogenicity.</title>
        <authorList>
            <person name="Ballester A.R."/>
            <person name="Marcet-Houben M."/>
            <person name="Levin E."/>
            <person name="Sela N."/>
            <person name="Selma-Lazaro C."/>
            <person name="Carmona L."/>
            <person name="Wisniewski M."/>
            <person name="Droby S."/>
            <person name="Gonzalez-Candelas L."/>
            <person name="Gabaldon T."/>
        </authorList>
    </citation>
    <scope>NUCLEOTIDE SEQUENCE [LARGE SCALE GENOMIC DNA]</scope>
    <source>
        <strain evidence="1 2">PHI-1</strain>
    </source>
</reference>
<comment type="caution">
    <text evidence="1">The sequence shown here is derived from an EMBL/GenBank/DDBJ whole genome shotgun (WGS) entry which is preliminary data.</text>
</comment>
<name>A0A0A2L203_PENIT</name>
<evidence type="ECO:0000313" key="1">
    <source>
        <dbReference type="EMBL" id="KGO74069.1"/>
    </source>
</evidence>
<accession>A0A0A2L203</accession>
<evidence type="ECO:0000313" key="2">
    <source>
        <dbReference type="Proteomes" id="UP000030104"/>
    </source>
</evidence>
<dbReference type="HOGENOM" id="CLU_2923368_0_0_1"/>
<dbReference type="OrthoDB" id="10527318at2759"/>
<keyword evidence="2" id="KW-1185">Reference proteome</keyword>
<gene>
    <name evidence="1" type="ORF">PITC_097550</name>
</gene>
<protein>
    <submittedName>
        <fullName evidence="1">Uncharacterized protein</fullName>
    </submittedName>
</protein>
<dbReference type="AlphaFoldDB" id="A0A0A2L203"/>
<dbReference type="Proteomes" id="UP000030104">
    <property type="component" value="Unassembled WGS sequence"/>
</dbReference>
<sequence>MRYLFDEGGSSQPPLVFERKECPFLHCKEFFSPCRVGRCVSSWLPGSRFLRIIYNSRMEAI</sequence>